<dbReference type="InterPro" id="IPR027417">
    <property type="entry name" value="P-loop_NTPase"/>
</dbReference>
<dbReference type="InterPro" id="IPR046461">
    <property type="entry name" value="TerL_ATPase"/>
</dbReference>
<organism evidence="3">
    <name type="scientific">Siphoviridae sp. ctOb14</name>
    <dbReference type="NCBI Taxonomy" id="2827862"/>
    <lineage>
        <taxon>Viruses</taxon>
        <taxon>Duplodnaviria</taxon>
        <taxon>Heunggongvirae</taxon>
        <taxon>Uroviricota</taxon>
        <taxon>Caudoviricetes</taxon>
    </lineage>
</organism>
<dbReference type="EMBL" id="BK032625">
    <property type="protein sequence ID" value="DAF51918.1"/>
    <property type="molecule type" value="Genomic_DNA"/>
</dbReference>
<dbReference type="PANTHER" id="PTHR41287:SF1">
    <property type="entry name" value="PROTEIN YMFN"/>
    <property type="match status" value="1"/>
</dbReference>
<name>A0A8S5SLS3_9CAUD</name>
<evidence type="ECO:0000313" key="3">
    <source>
        <dbReference type="EMBL" id="DAF51918.1"/>
    </source>
</evidence>
<dbReference type="PANTHER" id="PTHR41287">
    <property type="match status" value="1"/>
</dbReference>
<dbReference type="Pfam" id="PF20441">
    <property type="entry name" value="TerL_nuclease"/>
    <property type="match status" value="1"/>
</dbReference>
<protein>
    <submittedName>
        <fullName evidence="3">Large Terminase</fullName>
    </submittedName>
</protein>
<feature type="domain" description="Terminase large subunit-like endonuclease" evidence="2">
    <location>
        <begin position="259"/>
        <end position="547"/>
    </location>
</feature>
<evidence type="ECO:0000259" key="1">
    <source>
        <dbReference type="Pfam" id="PF03354"/>
    </source>
</evidence>
<dbReference type="InterPro" id="IPR005021">
    <property type="entry name" value="Terminase_largesu-like"/>
</dbReference>
<sequence>MEDKVTQYAMDVTSGKEVAGKYVRLACQRHLDDLEKSKVQDYDYTFSVEAANNTIDFFENLRFTDGEMAGKPVKLMPFQNFIVGSIFGWLIKTTGKRRFRKSYVQLGRKNAKSLLNSGIAIKLCGFDNYPNAQVYTTATKMQQARIVWKQAAKFIKKEPDLRELFKIKDHDALIENKINGGTITALGRDTGTIDGFDPHGGIIDEYHRHKTNQMVKLLEDGSVDQTESLISIITTAGFDLNSPCYKEYEYCVNVLEGVVNNDQYFIYIAQMDKDDDIWDESNWIKANPLVYQLPQGRENLKRFAKESKEKGGEDLRNFITKSLNEWYKFSENQYLDIDNWKACADDLTLEDFRGQECGLGLDLSSGGDLTSGVLEFQFTNDEGEPEYFFHHHSFMPKNRLAEHIKTDKAPYDVWTKQGLITLTETLGGVKTDYKYIIEYYKELIAKYDLKLTAIAYDPHNADAFLSDLDGFGVDCVEITQSAKSLNTPTVDFKLSVDGKQVHYNKKDELFRFCGFNAVTTQNSFGEEKIDKERRAERIDPIDATIDIHKIMMVQADAFDINESANEYLEMMEQWNNGGRGDIECIYKDL</sequence>
<dbReference type="InterPro" id="IPR046462">
    <property type="entry name" value="TerL_nuclease"/>
</dbReference>
<reference evidence="3" key="1">
    <citation type="journal article" date="2021" name="Proc. Natl. Acad. Sci. U.S.A.">
        <title>A Catalog of Tens of Thousands of Viruses from Human Metagenomes Reveals Hidden Associations with Chronic Diseases.</title>
        <authorList>
            <person name="Tisza M.J."/>
            <person name="Buck C.B."/>
        </authorList>
    </citation>
    <scope>NUCLEOTIDE SEQUENCE</scope>
    <source>
        <strain evidence="3">CtOb14</strain>
    </source>
</reference>
<proteinExistence type="predicted"/>
<accession>A0A8S5SLS3</accession>
<dbReference type="Pfam" id="PF03354">
    <property type="entry name" value="TerL_ATPase"/>
    <property type="match status" value="1"/>
</dbReference>
<feature type="domain" description="Terminase large subunit-like ATPase" evidence="1">
    <location>
        <begin position="77"/>
        <end position="251"/>
    </location>
</feature>
<dbReference type="Gene3D" id="3.40.50.300">
    <property type="entry name" value="P-loop containing nucleotide triphosphate hydrolases"/>
    <property type="match status" value="1"/>
</dbReference>
<evidence type="ECO:0000259" key="2">
    <source>
        <dbReference type="Pfam" id="PF20441"/>
    </source>
</evidence>
<dbReference type="GO" id="GO:0004519">
    <property type="term" value="F:endonuclease activity"/>
    <property type="evidence" value="ECO:0007669"/>
    <property type="project" value="InterPro"/>
</dbReference>